<sequence>MLVILSSCHPVILPSCHLAVRSPSCSPAMVFTVVGMCLRIFPESWKSQLHSISK</sequence>
<gene>
    <name evidence="1" type="ORF">L211DRAFT_614022</name>
</gene>
<dbReference type="InParanoid" id="A0A3N4LWK7"/>
<dbReference type="AlphaFoldDB" id="A0A3N4LWK7"/>
<name>A0A3N4LWK7_9PEZI</name>
<proteinExistence type="predicted"/>
<evidence type="ECO:0000313" key="1">
    <source>
        <dbReference type="EMBL" id="RPB27190.1"/>
    </source>
</evidence>
<organism evidence="1 2">
    <name type="scientific">Terfezia boudieri ATCC MYA-4762</name>
    <dbReference type="NCBI Taxonomy" id="1051890"/>
    <lineage>
        <taxon>Eukaryota</taxon>
        <taxon>Fungi</taxon>
        <taxon>Dikarya</taxon>
        <taxon>Ascomycota</taxon>
        <taxon>Pezizomycotina</taxon>
        <taxon>Pezizomycetes</taxon>
        <taxon>Pezizales</taxon>
        <taxon>Pezizaceae</taxon>
        <taxon>Terfezia</taxon>
    </lineage>
</organism>
<protein>
    <submittedName>
        <fullName evidence="1">Uncharacterized protein</fullName>
    </submittedName>
</protein>
<keyword evidence="2" id="KW-1185">Reference proteome</keyword>
<evidence type="ECO:0000313" key="2">
    <source>
        <dbReference type="Proteomes" id="UP000267821"/>
    </source>
</evidence>
<reference evidence="1 2" key="1">
    <citation type="journal article" date="2018" name="Nat. Ecol. Evol.">
        <title>Pezizomycetes genomes reveal the molecular basis of ectomycorrhizal truffle lifestyle.</title>
        <authorList>
            <person name="Murat C."/>
            <person name="Payen T."/>
            <person name="Noel B."/>
            <person name="Kuo A."/>
            <person name="Morin E."/>
            <person name="Chen J."/>
            <person name="Kohler A."/>
            <person name="Krizsan K."/>
            <person name="Balestrini R."/>
            <person name="Da Silva C."/>
            <person name="Montanini B."/>
            <person name="Hainaut M."/>
            <person name="Levati E."/>
            <person name="Barry K.W."/>
            <person name="Belfiori B."/>
            <person name="Cichocki N."/>
            <person name="Clum A."/>
            <person name="Dockter R.B."/>
            <person name="Fauchery L."/>
            <person name="Guy J."/>
            <person name="Iotti M."/>
            <person name="Le Tacon F."/>
            <person name="Lindquist E.A."/>
            <person name="Lipzen A."/>
            <person name="Malagnac F."/>
            <person name="Mello A."/>
            <person name="Molinier V."/>
            <person name="Miyauchi S."/>
            <person name="Poulain J."/>
            <person name="Riccioni C."/>
            <person name="Rubini A."/>
            <person name="Sitrit Y."/>
            <person name="Splivallo R."/>
            <person name="Traeger S."/>
            <person name="Wang M."/>
            <person name="Zifcakova L."/>
            <person name="Wipf D."/>
            <person name="Zambonelli A."/>
            <person name="Paolocci F."/>
            <person name="Nowrousian M."/>
            <person name="Ottonello S."/>
            <person name="Baldrian P."/>
            <person name="Spatafora J.W."/>
            <person name="Henrissat B."/>
            <person name="Nagy L.G."/>
            <person name="Aury J.M."/>
            <person name="Wincker P."/>
            <person name="Grigoriev I.V."/>
            <person name="Bonfante P."/>
            <person name="Martin F.M."/>
        </authorList>
    </citation>
    <scope>NUCLEOTIDE SEQUENCE [LARGE SCALE GENOMIC DNA]</scope>
    <source>
        <strain evidence="1 2">ATCC MYA-4762</strain>
    </source>
</reference>
<dbReference type="Proteomes" id="UP000267821">
    <property type="component" value="Unassembled WGS sequence"/>
</dbReference>
<dbReference type="EMBL" id="ML121532">
    <property type="protein sequence ID" value="RPB27190.1"/>
    <property type="molecule type" value="Genomic_DNA"/>
</dbReference>
<accession>A0A3N4LWK7</accession>